<keyword evidence="2" id="KW-1185">Reference proteome</keyword>
<dbReference type="RefSeq" id="WP_046370092.1">
    <property type="nucleotide sequence ID" value="NZ_BBWV01000003.1"/>
</dbReference>
<organism evidence="1 2">
    <name type="scientific">Flavihumibacter petaseus NBRC 106054</name>
    <dbReference type="NCBI Taxonomy" id="1220578"/>
    <lineage>
        <taxon>Bacteria</taxon>
        <taxon>Pseudomonadati</taxon>
        <taxon>Bacteroidota</taxon>
        <taxon>Chitinophagia</taxon>
        <taxon>Chitinophagales</taxon>
        <taxon>Chitinophagaceae</taxon>
        <taxon>Flavihumibacter</taxon>
    </lineage>
</organism>
<reference evidence="1 2" key="1">
    <citation type="submission" date="2015-04" db="EMBL/GenBank/DDBJ databases">
        <title>Whole genome shotgun sequence of Flavihumibacter petaseus NBRC 106054.</title>
        <authorList>
            <person name="Miyazawa S."/>
            <person name="Hosoyama A."/>
            <person name="Hashimoto M."/>
            <person name="Noguchi M."/>
            <person name="Tsuchikane K."/>
            <person name="Ohji S."/>
            <person name="Yamazoe A."/>
            <person name="Ichikawa N."/>
            <person name="Kimura A."/>
            <person name="Fujita N."/>
        </authorList>
    </citation>
    <scope>NUCLEOTIDE SEQUENCE [LARGE SCALE GENOMIC DNA]</scope>
    <source>
        <strain evidence="1 2">NBRC 106054</strain>
    </source>
</reference>
<accession>A0A0E9N2P6</accession>
<evidence type="ECO:0000313" key="2">
    <source>
        <dbReference type="Proteomes" id="UP000033121"/>
    </source>
</evidence>
<sequence length="151" mass="17512">MQLSLLLGSVLGYLSSYVGWYGYEKWRNRVATHSIDESKSRGVFEKVLNFQVDSFAGSLGDFKPYMERGFRYGYHSSEETVPLIDSQYPWQLGFNIIPNEKFGVFIRKDQLVKFDSSNSVWGYLKSPHLKDTIILVIRGEQVRSGQIRVWE</sequence>
<dbReference type="OrthoDB" id="1253363at2"/>
<dbReference type="Proteomes" id="UP000033121">
    <property type="component" value="Unassembled WGS sequence"/>
</dbReference>
<comment type="caution">
    <text evidence="1">The sequence shown here is derived from an EMBL/GenBank/DDBJ whole genome shotgun (WGS) entry which is preliminary data.</text>
</comment>
<evidence type="ECO:0000313" key="1">
    <source>
        <dbReference type="EMBL" id="GAO44119.1"/>
    </source>
</evidence>
<dbReference type="AlphaFoldDB" id="A0A0E9N2P6"/>
<protein>
    <submittedName>
        <fullName evidence="1">Uncharacterized protein</fullName>
    </submittedName>
</protein>
<proteinExistence type="predicted"/>
<gene>
    <name evidence="1" type="ORF">FPE01S_03_01580</name>
</gene>
<name>A0A0E9N2P6_9BACT</name>
<dbReference type="EMBL" id="BBWV01000003">
    <property type="protein sequence ID" value="GAO44119.1"/>
    <property type="molecule type" value="Genomic_DNA"/>
</dbReference>